<dbReference type="GO" id="GO:0006080">
    <property type="term" value="P:substituted mannan metabolic process"/>
    <property type="evidence" value="ECO:0007669"/>
    <property type="project" value="InterPro"/>
</dbReference>
<accession>Q97LL8</accession>
<evidence type="ECO:0000256" key="2">
    <source>
        <dbReference type="ARBA" id="ARBA00022801"/>
    </source>
</evidence>
<dbReference type="HOGENOM" id="CLU_041638_0_0_9"/>
<feature type="chain" id="PRO_5038696094" evidence="6">
    <location>
        <begin position="27"/>
        <end position="532"/>
    </location>
</feature>
<dbReference type="RefSeq" id="WP_010963861.1">
    <property type="nucleotide sequence ID" value="NC_003030.1"/>
</dbReference>
<dbReference type="PATRIC" id="fig|272562.8.peg.743"/>
<evidence type="ECO:0000256" key="4">
    <source>
        <dbReference type="PROSITE-ProRule" id="PRU01100"/>
    </source>
</evidence>
<gene>
    <name evidence="8" type="ordered locus">CA_C0540</name>
</gene>
<dbReference type="OrthoDB" id="9806342at2"/>
<dbReference type="PROSITE" id="PS51764">
    <property type="entry name" value="GH26"/>
    <property type="match status" value="1"/>
</dbReference>
<dbReference type="SUPFAM" id="SSF51445">
    <property type="entry name" value="(Trans)glycosidases"/>
    <property type="match status" value="1"/>
</dbReference>
<dbReference type="PANTHER" id="PTHR40079">
    <property type="entry name" value="MANNAN ENDO-1,4-BETA-MANNOSIDASE E-RELATED"/>
    <property type="match status" value="1"/>
</dbReference>
<dbReference type="PIR" id="D96966">
    <property type="entry name" value="D96966"/>
</dbReference>
<dbReference type="DNASU" id="1116723"/>
<dbReference type="Proteomes" id="UP000000814">
    <property type="component" value="Chromosome"/>
</dbReference>
<name>Q97LL8_CLOAB</name>
<dbReference type="PRINTS" id="PR00739">
    <property type="entry name" value="GLHYDRLASE26"/>
</dbReference>
<feature type="signal peptide" evidence="6">
    <location>
        <begin position="1"/>
        <end position="26"/>
    </location>
</feature>
<dbReference type="AlphaFoldDB" id="Q97LL8"/>
<feature type="active site" description="Nucleophile" evidence="4">
    <location>
        <position position="307"/>
    </location>
</feature>
<feature type="domain" description="GH26" evidence="7">
    <location>
        <begin position="44"/>
        <end position="380"/>
    </location>
</feature>
<feature type="active site" description="Proton donor" evidence="4">
    <location>
        <position position="204"/>
    </location>
</feature>
<dbReference type="GO" id="GO:0016985">
    <property type="term" value="F:mannan endo-1,4-beta-mannosidase activity"/>
    <property type="evidence" value="ECO:0007669"/>
    <property type="project" value="InterPro"/>
</dbReference>
<comment type="similarity">
    <text evidence="1 4">Belongs to the glycosyl hydrolase 26 family.</text>
</comment>
<reference evidence="8 9" key="1">
    <citation type="journal article" date="2001" name="J. Bacteriol.">
        <title>Genome sequence and comparative analysis of the solvent-producing bacterium Clostridium acetobutylicum.</title>
        <authorList>
            <person name="Nolling J."/>
            <person name="Breton G."/>
            <person name="Omelchenko M.V."/>
            <person name="Makarova K.S."/>
            <person name="Zeng Q."/>
            <person name="Gibson R."/>
            <person name="Lee H.M."/>
            <person name="Dubois J."/>
            <person name="Qiu D."/>
            <person name="Hitti J."/>
            <person name="Wolf Y.I."/>
            <person name="Tatusov R.L."/>
            <person name="Sabathe F."/>
            <person name="Doucette-Stamm L."/>
            <person name="Soucaille P."/>
            <person name="Daly M.J."/>
            <person name="Bennett G.N."/>
            <person name="Koonin E.V."/>
            <person name="Smith D.R."/>
        </authorList>
    </citation>
    <scope>NUCLEOTIDE SEQUENCE [LARGE SCALE GENOMIC DNA]</scope>
    <source>
        <strain evidence="9">ATCC 824 / DSM 792 / JCM 1419 / LMG 5710 / VKM B-1787</strain>
    </source>
</reference>
<dbReference type="eggNOG" id="COG4124">
    <property type="taxonomic scope" value="Bacteria"/>
</dbReference>
<organism evidence="8 9">
    <name type="scientific">Clostridium acetobutylicum (strain ATCC 824 / DSM 792 / JCM 1419 / IAM 19013 / LMG 5710 / NBRC 13948 / NRRL B-527 / VKM B-1787 / 2291 / W)</name>
    <dbReference type="NCBI Taxonomy" id="272562"/>
    <lineage>
        <taxon>Bacteria</taxon>
        <taxon>Bacillati</taxon>
        <taxon>Bacillota</taxon>
        <taxon>Clostridia</taxon>
        <taxon>Eubacteriales</taxon>
        <taxon>Clostridiaceae</taxon>
        <taxon>Clostridium</taxon>
    </lineage>
</organism>
<evidence type="ECO:0000256" key="3">
    <source>
        <dbReference type="ARBA" id="ARBA00023295"/>
    </source>
</evidence>
<proteinExistence type="inferred from homology"/>
<dbReference type="KEGG" id="cac:CA_C0540"/>
<evidence type="ECO:0000313" key="9">
    <source>
        <dbReference type="Proteomes" id="UP000000814"/>
    </source>
</evidence>
<dbReference type="Gene3D" id="3.20.20.80">
    <property type="entry name" value="Glycosidases"/>
    <property type="match status" value="1"/>
</dbReference>
<dbReference type="Pfam" id="PF07538">
    <property type="entry name" value="ChW"/>
    <property type="match status" value="3"/>
</dbReference>
<evidence type="ECO:0000313" key="8">
    <source>
        <dbReference type="EMBL" id="AAK78519.1"/>
    </source>
</evidence>
<dbReference type="CAZy" id="GH26">
    <property type="family name" value="Glycoside Hydrolase Family 26"/>
</dbReference>
<evidence type="ECO:0000256" key="6">
    <source>
        <dbReference type="SAM" id="SignalP"/>
    </source>
</evidence>
<sequence>MILNKRKKVLISMVTMVGILSPLANSKVYAIPTTCNSGIFVGRAENLDAIDIMKDPNYTGKVSIVGFDVANCSDNNSDDNHKNHNETAIGNGPTPKWHNSNYTSDFLNVAQQGKDTMISATLPNPVPSQEIGSVGQIAYGSQISDADFKELASVDIKNINQSSPYFVRNYGQMVSKLGDIIEKYHTELMDSNGNATIYLRPFHEMNSPWLWWGFKNQDDFKNLWIHLHNYLVNDRKFTWLKFCFAASAGDPSLDPAHVKGANSYYPGNNYVDTVALDGYSDDPSNDSGIKKQYAELTATGKPFGFAELGAKVDGDFVNVPNERTQQNVETRPFNYQKWSDAIQKYYSNAKYCIVFGGAYDPRNNLHGTSLFSNSQEPNTSINYQAHVQNIGWQDSVQDGDAAGTIEKALRMEAIKINYPNNAGLHVEYSAQVQNKGWMPAVRDGAIAGTVQEGLRMEAIKISLKDSLGNVSNDYSVYYRAQVQNKGWMPWVKNGAIAGTVQEGLRMEAIEIYVVKNNTPVANFMDNKVANAQ</sequence>
<evidence type="ECO:0000256" key="5">
    <source>
        <dbReference type="SAM" id="MobiDB-lite"/>
    </source>
</evidence>
<protein>
    <submittedName>
        <fullName evidence="8">Beta-mannanase ManB-like enzyme, contains ChW-repeats</fullName>
    </submittedName>
</protein>
<keyword evidence="6" id="KW-0732">Signal</keyword>
<evidence type="ECO:0000259" key="7">
    <source>
        <dbReference type="PROSITE" id="PS51764"/>
    </source>
</evidence>
<dbReference type="PANTHER" id="PTHR40079:SF4">
    <property type="entry name" value="GH26 DOMAIN-CONTAINING PROTEIN-RELATED"/>
    <property type="match status" value="1"/>
</dbReference>
<dbReference type="GeneID" id="44997050"/>
<dbReference type="InterPro" id="IPR017853">
    <property type="entry name" value="GH"/>
</dbReference>
<dbReference type="EMBL" id="AE001437">
    <property type="protein sequence ID" value="AAK78519.1"/>
    <property type="molecule type" value="Genomic_DNA"/>
</dbReference>
<evidence type="ECO:0000256" key="1">
    <source>
        <dbReference type="ARBA" id="ARBA00007754"/>
    </source>
</evidence>
<dbReference type="InterPro" id="IPR000805">
    <property type="entry name" value="Glyco_hydro_26"/>
</dbReference>
<keyword evidence="3 4" id="KW-0326">Glycosidase</keyword>
<dbReference type="SMART" id="SM00728">
    <property type="entry name" value="ChW"/>
    <property type="match status" value="3"/>
</dbReference>
<dbReference type="STRING" id="272562.CA_C0540"/>
<keyword evidence="9" id="KW-1185">Reference proteome</keyword>
<dbReference type="Pfam" id="PF02156">
    <property type="entry name" value="Glyco_hydro_26"/>
    <property type="match status" value="1"/>
</dbReference>
<keyword evidence="2 4" id="KW-0378">Hydrolase</keyword>
<dbReference type="InterPro" id="IPR022790">
    <property type="entry name" value="GH26_dom"/>
</dbReference>
<feature type="region of interest" description="Disordered" evidence="5">
    <location>
        <begin position="76"/>
        <end position="95"/>
    </location>
</feature>
<dbReference type="InterPro" id="IPR006637">
    <property type="entry name" value="ChW"/>
</dbReference>